<keyword evidence="9" id="KW-1185">Reference proteome</keyword>
<evidence type="ECO:0000256" key="1">
    <source>
        <dbReference type="ARBA" id="ARBA00004141"/>
    </source>
</evidence>
<dbReference type="GO" id="GO:0005886">
    <property type="term" value="C:plasma membrane"/>
    <property type="evidence" value="ECO:0007669"/>
    <property type="project" value="TreeGrafter"/>
</dbReference>
<evidence type="ECO:0000313" key="8">
    <source>
        <dbReference type="EMBL" id="RNA11226.1"/>
    </source>
</evidence>
<organism evidence="8 9">
    <name type="scientific">Brachionus plicatilis</name>
    <name type="common">Marine rotifer</name>
    <name type="synonym">Brachionus muelleri</name>
    <dbReference type="NCBI Taxonomy" id="10195"/>
    <lineage>
        <taxon>Eukaryota</taxon>
        <taxon>Metazoa</taxon>
        <taxon>Spiralia</taxon>
        <taxon>Gnathifera</taxon>
        <taxon>Rotifera</taxon>
        <taxon>Eurotatoria</taxon>
        <taxon>Monogononta</taxon>
        <taxon>Pseudotrocha</taxon>
        <taxon>Ploima</taxon>
        <taxon>Brachionidae</taxon>
        <taxon>Brachionus</taxon>
    </lineage>
</organism>
<comment type="similarity">
    <text evidence="6">Belongs to the NALF family.</text>
</comment>
<proteinExistence type="inferred from homology"/>
<reference evidence="8 9" key="1">
    <citation type="journal article" date="2018" name="Sci. Rep.">
        <title>Genomic signatures of local adaptation to the degree of environmental predictability in rotifers.</title>
        <authorList>
            <person name="Franch-Gras L."/>
            <person name="Hahn C."/>
            <person name="Garcia-Roger E.M."/>
            <person name="Carmona M.J."/>
            <person name="Serra M."/>
            <person name="Gomez A."/>
        </authorList>
    </citation>
    <scope>NUCLEOTIDE SEQUENCE [LARGE SCALE GENOMIC DNA]</scope>
    <source>
        <strain evidence="8">HYR1</strain>
    </source>
</reference>
<protein>
    <submittedName>
        <fullName evidence="8">Uncharacterized protein</fullName>
    </submittedName>
</protein>
<dbReference type="AlphaFoldDB" id="A0A3M7QIG1"/>
<comment type="subcellular location">
    <subcellularLocation>
        <location evidence="1">Membrane</location>
        <topology evidence="1">Multi-pass membrane protein</topology>
    </subcellularLocation>
</comment>
<keyword evidence="4 7" id="KW-0472">Membrane</keyword>
<evidence type="ECO:0000256" key="4">
    <source>
        <dbReference type="ARBA" id="ARBA00023136"/>
    </source>
</evidence>
<dbReference type="InterPro" id="IPR055288">
    <property type="entry name" value="NALCN_aux_factor_1/2"/>
</dbReference>
<dbReference type="GO" id="GO:0015275">
    <property type="term" value="F:stretch-activated, monoatomic cation-selective, calcium channel activity"/>
    <property type="evidence" value="ECO:0007669"/>
    <property type="project" value="TreeGrafter"/>
</dbReference>
<sequence>MVLYYQQTNTDNQIKENRSTYSINEPKDRLGSYLLNAIDYQHQKIKTHIFLSISFCFFCLFSQLTKLFIKIFDFFTKYLPRCKKKSRHQTSFIKNLKSIVVICLLSSSETVSASNQNSTGLNKTLNCEKVLKKRLFYDENLFKELKMNETLINLYRSCYKDAFHEYKSSSFFVPNPGQRECFINQIEPNHILYELIFNKDKKLIPQSVLDRIDLVCNDNQLMDLDRAFFLIEYEHSLCGNIFKNSVKNSYLKEYIFKENDQVQHSNKIHSVSSRHHHNRRYDFPRVMSQKLYSIANSSNKPNEANSSKFRNINLNSQKTHLNNCSLILLNVYLLSHTASCSFDDFVESLNHFDCMSNYFSVRSNCNKCQNAYKKWLCSSMIPYFFENDILAKPCQHYCYTVENMCPFFRPTDSYGGQPVFHCRNVVQVMESKPDGYEDDDENYIDEDKFDDDRCYGECRDTNKNQTQMKVDLNLIIKEKMSSLVYSNSNFIQNLSIDSMFDIWIKLKSNQNSNINRFAPSKVDFSSSFNSKGRFNNFDECLFGFQPVISSSGQLLKYNSVINFVLIILFKFLIP</sequence>
<evidence type="ECO:0000256" key="5">
    <source>
        <dbReference type="ARBA" id="ARBA00023180"/>
    </source>
</evidence>
<dbReference type="EMBL" id="REGN01006013">
    <property type="protein sequence ID" value="RNA11226.1"/>
    <property type="molecule type" value="Genomic_DNA"/>
</dbReference>
<dbReference type="Proteomes" id="UP000276133">
    <property type="component" value="Unassembled WGS sequence"/>
</dbReference>
<evidence type="ECO:0000256" key="7">
    <source>
        <dbReference type="SAM" id="Phobius"/>
    </source>
</evidence>
<dbReference type="PANTHER" id="PTHR15819">
    <property type="entry name" value="TRANSMEMBRANE PROTEIN FAM155"/>
    <property type="match status" value="1"/>
</dbReference>
<keyword evidence="3 7" id="KW-1133">Transmembrane helix</keyword>
<accession>A0A3M7QIG1</accession>
<evidence type="ECO:0000256" key="2">
    <source>
        <dbReference type="ARBA" id="ARBA00022692"/>
    </source>
</evidence>
<dbReference type="STRING" id="10195.A0A3M7QIG1"/>
<dbReference type="OrthoDB" id="10047996at2759"/>
<comment type="caution">
    <text evidence="8">The sequence shown here is derived from an EMBL/GenBank/DDBJ whole genome shotgun (WGS) entry which is preliminary data.</text>
</comment>
<evidence type="ECO:0000256" key="3">
    <source>
        <dbReference type="ARBA" id="ARBA00022989"/>
    </source>
</evidence>
<gene>
    <name evidence="8" type="ORF">BpHYR1_017186</name>
</gene>
<evidence type="ECO:0000313" key="9">
    <source>
        <dbReference type="Proteomes" id="UP000276133"/>
    </source>
</evidence>
<keyword evidence="5" id="KW-0325">Glycoprotein</keyword>
<feature type="transmembrane region" description="Helical" evidence="7">
    <location>
        <begin position="49"/>
        <end position="69"/>
    </location>
</feature>
<keyword evidence="2 7" id="KW-0812">Transmembrane</keyword>
<evidence type="ECO:0000256" key="6">
    <source>
        <dbReference type="ARBA" id="ARBA00029445"/>
    </source>
</evidence>
<name>A0A3M7QIG1_BRAPC</name>
<dbReference type="GO" id="GO:0098703">
    <property type="term" value="P:calcium ion import across plasma membrane"/>
    <property type="evidence" value="ECO:0007669"/>
    <property type="project" value="TreeGrafter"/>
</dbReference>
<dbReference type="PANTHER" id="PTHR15819:SF11">
    <property type="entry name" value="MID1, ISOFORM A"/>
    <property type="match status" value="1"/>
</dbReference>